<reference evidence="7 8" key="1">
    <citation type="submission" date="2013-09" db="EMBL/GenBank/DDBJ databases">
        <authorList>
            <person name="Zeng Z."/>
            <person name="Chen C."/>
        </authorList>
    </citation>
    <scope>NUCLEOTIDE SEQUENCE [LARGE SCALE GENOMIC DNA]</scope>
    <source>
        <strain evidence="7 8">F44-8</strain>
    </source>
</reference>
<dbReference type="AlphaFoldDB" id="A0A0A2LGM8"/>
<dbReference type="Pfam" id="PF12730">
    <property type="entry name" value="ABC2_membrane_4"/>
    <property type="match status" value="1"/>
</dbReference>
<keyword evidence="3" id="KW-1015">Disulfide bond</keyword>
<dbReference type="eggNOG" id="COG4200">
    <property type="taxonomic scope" value="Bacteria"/>
</dbReference>
<protein>
    <recommendedName>
        <fullName evidence="6">Thioredoxin domain-containing protein</fullName>
    </recommendedName>
</protein>
<evidence type="ECO:0000313" key="7">
    <source>
        <dbReference type="EMBL" id="KGO79054.1"/>
    </source>
</evidence>
<evidence type="ECO:0000256" key="1">
    <source>
        <dbReference type="ARBA" id="ARBA00004196"/>
    </source>
</evidence>
<dbReference type="InterPro" id="IPR013766">
    <property type="entry name" value="Thioredoxin_domain"/>
</dbReference>
<evidence type="ECO:0000259" key="6">
    <source>
        <dbReference type="PROSITE" id="PS51352"/>
    </source>
</evidence>
<dbReference type="Pfam" id="PF08534">
    <property type="entry name" value="Redoxin"/>
    <property type="match status" value="1"/>
</dbReference>
<dbReference type="CDD" id="cd02966">
    <property type="entry name" value="TlpA_like_family"/>
    <property type="match status" value="1"/>
</dbReference>
<organism evidence="7 8">
    <name type="scientific">Flavobacterium beibuense F44-8</name>
    <dbReference type="NCBI Taxonomy" id="1406840"/>
    <lineage>
        <taxon>Bacteria</taxon>
        <taxon>Pseudomonadati</taxon>
        <taxon>Bacteroidota</taxon>
        <taxon>Flavobacteriia</taxon>
        <taxon>Flavobacteriales</taxon>
        <taxon>Flavobacteriaceae</taxon>
        <taxon>Flavobacterium</taxon>
    </lineage>
</organism>
<dbReference type="STRING" id="1406840.Q763_15195"/>
<sequence>MQNFITALKAEHLKRKKTGVYLTAIILGAFIPLIYAIAFITQNETSQPGLPYNIYAQTLEMITSSFTDFFLPLLILISASRLTQLDHKNGGWQLMETQPLKKTSIYFAKYTQLILVTFVSILTFIAASYLGSVLISLFIDMPENASISFDFGLSFWLMVRMLLAALLFASVQYAVSVLLPSFIWSMLIGLFLLLGYMIAVNFKAFPSWFPLETLKKVGNYTKGSDLGYWITYSEIISVLSSFIVLYIGFMWYKFKSIKRAFVSPGTRIGALAGVLIVFGGAIWYMTTPNTMSPYSKTVISGTIESTTPIDKIYLADNFMGDTLAEINISDGKFHQVVNNDFPLDIYHLKIGQNVANVILSNKDSLFVKLRINKENGEIDYYGTRVAENQYAKNKKENISWSSVAYGLDQNRNLDKPAKFIDDLISEWKESINKSDNFKTVDNYVPREDYKLQNKRLLTITYLNYWNDFVKKRKALYPEEKTEPTEEIKEMIATVPLNDEGLLSNEDYFRYLKSQIIAENKEEVDENTKTLQAIEKMEKGSFRDKMLYWQLDKSIKEASNNEERNNTLAKYSGLFTQTNYIANLNATNKLYASLEAGKAAPQFEAIDKDQKVYTLNELKGKYVVMDVWATWCGPCERERPSFEKMAIKYKDQPVQFVAVSMDRRIEDWYVEVNNRSKSVLQLHINDISKFSKEYNTQSIPRFILIDPDGNFVNSQFPRPSDANFEKMLRDALGLEEEK</sequence>
<dbReference type="GO" id="GO:0016491">
    <property type="term" value="F:oxidoreductase activity"/>
    <property type="evidence" value="ECO:0007669"/>
    <property type="project" value="InterPro"/>
</dbReference>
<dbReference type="GO" id="GO:0017004">
    <property type="term" value="P:cytochrome complex assembly"/>
    <property type="evidence" value="ECO:0007669"/>
    <property type="project" value="UniProtKB-KW"/>
</dbReference>
<feature type="transmembrane region" description="Helical" evidence="5">
    <location>
        <begin position="151"/>
        <end position="175"/>
    </location>
</feature>
<evidence type="ECO:0000256" key="3">
    <source>
        <dbReference type="ARBA" id="ARBA00023157"/>
    </source>
</evidence>
<feature type="domain" description="Thioredoxin" evidence="6">
    <location>
        <begin position="593"/>
        <end position="736"/>
    </location>
</feature>
<feature type="transmembrane region" description="Helical" evidence="5">
    <location>
        <begin position="268"/>
        <end position="286"/>
    </location>
</feature>
<dbReference type="SUPFAM" id="SSF52833">
    <property type="entry name" value="Thioredoxin-like"/>
    <property type="match status" value="1"/>
</dbReference>
<dbReference type="eggNOG" id="COG0526">
    <property type="taxonomic scope" value="Bacteria"/>
</dbReference>
<dbReference type="Gene3D" id="3.40.30.10">
    <property type="entry name" value="Glutaredoxin"/>
    <property type="match status" value="1"/>
</dbReference>
<name>A0A0A2LGM8_9FLAO</name>
<dbReference type="InterPro" id="IPR036249">
    <property type="entry name" value="Thioredoxin-like_sf"/>
</dbReference>
<keyword evidence="5" id="KW-0812">Transmembrane</keyword>
<accession>A0A0A2LGM8</accession>
<evidence type="ECO:0000256" key="5">
    <source>
        <dbReference type="SAM" id="Phobius"/>
    </source>
</evidence>
<evidence type="ECO:0000256" key="2">
    <source>
        <dbReference type="ARBA" id="ARBA00022748"/>
    </source>
</evidence>
<evidence type="ECO:0000313" key="8">
    <source>
        <dbReference type="Proteomes" id="UP000030129"/>
    </source>
</evidence>
<gene>
    <name evidence="7" type="ORF">Q763_15195</name>
</gene>
<dbReference type="InterPro" id="IPR013740">
    <property type="entry name" value="Redoxin"/>
</dbReference>
<dbReference type="PROSITE" id="PS00194">
    <property type="entry name" value="THIOREDOXIN_1"/>
    <property type="match status" value="1"/>
</dbReference>
<dbReference type="InterPro" id="IPR050553">
    <property type="entry name" value="Thioredoxin_ResA/DsbE_sf"/>
</dbReference>
<dbReference type="PANTHER" id="PTHR42852">
    <property type="entry name" value="THIOL:DISULFIDE INTERCHANGE PROTEIN DSBE"/>
    <property type="match status" value="1"/>
</dbReference>
<feature type="transmembrane region" description="Helical" evidence="5">
    <location>
        <begin position="20"/>
        <end position="41"/>
    </location>
</feature>
<feature type="transmembrane region" description="Helical" evidence="5">
    <location>
        <begin position="182"/>
        <end position="206"/>
    </location>
</feature>
<feature type="transmembrane region" description="Helical" evidence="5">
    <location>
        <begin position="61"/>
        <end position="79"/>
    </location>
</feature>
<keyword evidence="4" id="KW-0676">Redox-active center</keyword>
<dbReference type="InterPro" id="IPR017937">
    <property type="entry name" value="Thioredoxin_CS"/>
</dbReference>
<feature type="transmembrane region" description="Helical" evidence="5">
    <location>
        <begin position="226"/>
        <end position="247"/>
    </location>
</feature>
<dbReference type="EMBL" id="JRLV01000021">
    <property type="protein sequence ID" value="KGO79054.1"/>
    <property type="molecule type" value="Genomic_DNA"/>
</dbReference>
<dbReference type="RefSeq" id="WP_035135743.1">
    <property type="nucleotide sequence ID" value="NZ_JRLV01000021.1"/>
</dbReference>
<dbReference type="GO" id="GO:0030313">
    <property type="term" value="C:cell envelope"/>
    <property type="evidence" value="ECO:0007669"/>
    <property type="project" value="UniProtKB-SubCell"/>
</dbReference>
<dbReference type="PROSITE" id="PS51352">
    <property type="entry name" value="THIOREDOXIN_2"/>
    <property type="match status" value="1"/>
</dbReference>
<keyword evidence="5" id="KW-0472">Membrane</keyword>
<keyword evidence="2" id="KW-0201">Cytochrome c-type biogenesis</keyword>
<feature type="transmembrane region" description="Helical" evidence="5">
    <location>
        <begin position="113"/>
        <end position="139"/>
    </location>
</feature>
<comment type="subcellular location">
    <subcellularLocation>
        <location evidence="1">Cell envelope</location>
    </subcellularLocation>
</comment>
<keyword evidence="5" id="KW-1133">Transmembrane helix</keyword>
<proteinExistence type="predicted"/>
<dbReference type="PANTHER" id="PTHR42852:SF6">
    <property type="entry name" value="THIOL:DISULFIDE INTERCHANGE PROTEIN DSBE"/>
    <property type="match status" value="1"/>
</dbReference>
<dbReference type="Proteomes" id="UP000030129">
    <property type="component" value="Unassembled WGS sequence"/>
</dbReference>
<dbReference type="CDD" id="cd21809">
    <property type="entry name" value="ABC-2_lan_permease-like"/>
    <property type="match status" value="1"/>
</dbReference>
<comment type="caution">
    <text evidence="7">The sequence shown here is derived from an EMBL/GenBank/DDBJ whole genome shotgun (WGS) entry which is preliminary data.</text>
</comment>
<evidence type="ECO:0000256" key="4">
    <source>
        <dbReference type="ARBA" id="ARBA00023284"/>
    </source>
</evidence>
<keyword evidence="8" id="KW-1185">Reference proteome</keyword>